<keyword evidence="9" id="KW-0057">Aromatic amino acid biosynthesis</keyword>
<reference evidence="13 14" key="1">
    <citation type="journal article" date="2014" name="Antonie Van Leeuwenhoek">
        <title>Fictibacillus enclensis sp. nov., isolated from marine sediment.</title>
        <authorList>
            <person name="Dastager S.G."/>
            <person name="Mawlankar R."/>
            <person name="Srinivasan K."/>
            <person name="Tang S.K."/>
            <person name="Lee J.C."/>
            <person name="Ramana V.V."/>
            <person name="Shouche Y.S."/>
        </authorList>
    </citation>
    <scope>NUCLEOTIDE SEQUENCE [LARGE SCALE GENOMIC DNA]</scope>
    <source>
        <strain evidence="13 14">NIO-1003</strain>
    </source>
</reference>
<evidence type="ECO:0000313" key="14">
    <source>
        <dbReference type="Proteomes" id="UP000054099"/>
    </source>
</evidence>
<dbReference type="EC" id="1.3.1.12" evidence="3"/>
<keyword evidence="8" id="KW-0520">NAD</keyword>
<evidence type="ECO:0000256" key="8">
    <source>
        <dbReference type="ARBA" id="ARBA00023027"/>
    </source>
</evidence>
<dbReference type="Gene3D" id="3.40.50.720">
    <property type="entry name" value="NAD(P)-binding Rossmann-like Domain"/>
    <property type="match status" value="1"/>
</dbReference>
<dbReference type="GO" id="GO:0008977">
    <property type="term" value="F:prephenate dehydrogenase (NAD+) activity"/>
    <property type="evidence" value="ECO:0007669"/>
    <property type="project" value="UniProtKB-EC"/>
</dbReference>
<evidence type="ECO:0000259" key="12">
    <source>
        <dbReference type="PROSITE" id="PS51671"/>
    </source>
</evidence>
<evidence type="ECO:0000256" key="7">
    <source>
        <dbReference type="ARBA" id="ARBA00023002"/>
    </source>
</evidence>
<evidence type="ECO:0000256" key="5">
    <source>
        <dbReference type="ARBA" id="ARBA00022498"/>
    </source>
</evidence>
<evidence type="ECO:0000259" key="11">
    <source>
        <dbReference type="PROSITE" id="PS51176"/>
    </source>
</evidence>
<dbReference type="CDD" id="cd04909">
    <property type="entry name" value="ACT_PDH-BS"/>
    <property type="match status" value="1"/>
</dbReference>
<dbReference type="GO" id="GO:0006571">
    <property type="term" value="P:tyrosine biosynthetic process"/>
    <property type="evidence" value="ECO:0007669"/>
    <property type="project" value="UniProtKB-UniPathway"/>
</dbReference>
<name>A0A0V8JE67_9BACL</name>
<dbReference type="Gene3D" id="1.10.3660.10">
    <property type="entry name" value="6-phosphogluconate dehydrogenase C-terminal like domain"/>
    <property type="match status" value="1"/>
</dbReference>
<dbReference type="GO" id="GO:0070403">
    <property type="term" value="F:NAD+ binding"/>
    <property type="evidence" value="ECO:0007669"/>
    <property type="project" value="InterPro"/>
</dbReference>
<dbReference type="GO" id="GO:0004665">
    <property type="term" value="F:prephenate dehydrogenase (NADP+) activity"/>
    <property type="evidence" value="ECO:0007669"/>
    <property type="project" value="InterPro"/>
</dbReference>
<evidence type="ECO:0000256" key="1">
    <source>
        <dbReference type="ARBA" id="ARBA00005067"/>
    </source>
</evidence>
<gene>
    <name evidence="13" type="ORF">AS030_07310</name>
</gene>
<dbReference type="PROSITE" id="PS51176">
    <property type="entry name" value="PDH_ADH"/>
    <property type="match status" value="1"/>
</dbReference>
<keyword evidence="14" id="KW-1185">Reference proteome</keyword>
<comment type="catalytic activity">
    <reaction evidence="10">
        <text>prephenate + NAD(+) = 3-(4-hydroxyphenyl)pyruvate + CO2 + NADH</text>
        <dbReference type="Rhea" id="RHEA:13869"/>
        <dbReference type="ChEBI" id="CHEBI:16526"/>
        <dbReference type="ChEBI" id="CHEBI:29934"/>
        <dbReference type="ChEBI" id="CHEBI:36242"/>
        <dbReference type="ChEBI" id="CHEBI:57540"/>
        <dbReference type="ChEBI" id="CHEBI:57945"/>
        <dbReference type="EC" id="1.3.1.12"/>
    </reaction>
</comment>
<evidence type="ECO:0000256" key="4">
    <source>
        <dbReference type="ARBA" id="ARBA00016891"/>
    </source>
</evidence>
<dbReference type="UniPathway" id="UPA00122">
    <property type="reaction ID" value="UER00961"/>
</dbReference>
<dbReference type="FunFam" id="1.10.3660.10:FF:000003">
    <property type="entry name" value="Prephenate dehydrogenase"/>
    <property type="match status" value="1"/>
</dbReference>
<feature type="domain" description="ACT" evidence="12">
    <location>
        <begin position="296"/>
        <end position="366"/>
    </location>
</feature>
<dbReference type="PANTHER" id="PTHR21363">
    <property type="entry name" value="PREPHENATE DEHYDROGENASE"/>
    <property type="match status" value="1"/>
</dbReference>
<dbReference type="AlphaFoldDB" id="A0A0V8JE67"/>
<keyword evidence="7" id="KW-0560">Oxidoreductase</keyword>
<dbReference type="EMBL" id="LNQN01000001">
    <property type="protein sequence ID" value="KSU85307.1"/>
    <property type="molecule type" value="Genomic_DNA"/>
</dbReference>
<dbReference type="FunFam" id="3.40.50.720:FF:000208">
    <property type="entry name" value="Prephenate dehydrogenase"/>
    <property type="match status" value="1"/>
</dbReference>
<evidence type="ECO:0000256" key="2">
    <source>
        <dbReference type="ARBA" id="ARBA00007964"/>
    </source>
</evidence>
<comment type="caution">
    <text evidence="13">The sequence shown here is derived from an EMBL/GenBank/DDBJ whole genome shotgun (WGS) entry which is preliminary data.</text>
</comment>
<dbReference type="Pfam" id="PF20463">
    <property type="entry name" value="PDH_C"/>
    <property type="match status" value="1"/>
</dbReference>
<comment type="similarity">
    <text evidence="2">Belongs to the prephenate/arogenate dehydrogenase family.</text>
</comment>
<protein>
    <recommendedName>
        <fullName evidence="4">Prephenate dehydrogenase</fullName>
        <ecNumber evidence="3">1.3.1.12</ecNumber>
    </recommendedName>
</protein>
<dbReference type="InterPro" id="IPR050812">
    <property type="entry name" value="Preph/Arog_dehydrog"/>
</dbReference>
<feature type="domain" description="Prephenate/arogenate dehydrogenase" evidence="11">
    <location>
        <begin position="3"/>
        <end position="291"/>
    </location>
</feature>
<dbReference type="InterPro" id="IPR046825">
    <property type="entry name" value="PDH_C"/>
</dbReference>
<dbReference type="InterPro" id="IPR008927">
    <property type="entry name" value="6-PGluconate_DH-like_C_sf"/>
</dbReference>
<keyword evidence="6" id="KW-0028">Amino-acid biosynthesis</keyword>
<organism evidence="13 14">
    <name type="scientific">Fictibacillus enclensis</name>
    <dbReference type="NCBI Taxonomy" id="1017270"/>
    <lineage>
        <taxon>Bacteria</taxon>
        <taxon>Bacillati</taxon>
        <taxon>Bacillota</taxon>
        <taxon>Bacilli</taxon>
        <taxon>Bacillales</taxon>
        <taxon>Fictibacillaceae</taxon>
        <taxon>Fictibacillus</taxon>
    </lineage>
</organism>
<dbReference type="InterPro" id="IPR046826">
    <property type="entry name" value="PDH_N"/>
</dbReference>
<dbReference type="InterPro" id="IPR003099">
    <property type="entry name" value="Prephen_DH"/>
</dbReference>
<dbReference type="Pfam" id="PF01842">
    <property type="entry name" value="ACT"/>
    <property type="match status" value="1"/>
</dbReference>
<dbReference type="OrthoDB" id="9802008at2"/>
<evidence type="ECO:0000256" key="9">
    <source>
        <dbReference type="ARBA" id="ARBA00023141"/>
    </source>
</evidence>
<dbReference type="Proteomes" id="UP000054099">
    <property type="component" value="Unassembled WGS sequence"/>
</dbReference>
<dbReference type="NCBIfam" id="NF005107">
    <property type="entry name" value="PRK06545.1-5"/>
    <property type="match status" value="1"/>
</dbReference>
<dbReference type="InterPro" id="IPR045865">
    <property type="entry name" value="ACT-like_dom_sf"/>
</dbReference>
<accession>A0A0V8JE67</accession>
<evidence type="ECO:0000256" key="3">
    <source>
        <dbReference type="ARBA" id="ARBA00012068"/>
    </source>
</evidence>
<dbReference type="Pfam" id="PF02153">
    <property type="entry name" value="PDH_N"/>
    <property type="match status" value="1"/>
</dbReference>
<dbReference type="InterPro" id="IPR002912">
    <property type="entry name" value="ACT_dom"/>
</dbReference>
<proteinExistence type="inferred from homology"/>
<keyword evidence="5" id="KW-0827">Tyrosine biosynthesis</keyword>
<dbReference type="PANTHER" id="PTHR21363:SF0">
    <property type="entry name" value="PREPHENATE DEHYDROGENASE [NADP(+)]"/>
    <property type="match status" value="1"/>
</dbReference>
<sequence length="366" mass="40842">MKKRVLLIGLGLIGGSIAMAVKKEHECIIVGHDISRDHENLAKRLQIVDEICSDLEKEATTADLIVLATPVEETERLLDWFASFETPPKALITDVGSTKSKIMQKANKLQDKGIDFIGGHPMAGSHKSGPGSAKAHLFENAFYMMTPTPSTPDDQINELKEWLKGTHAKFIVMDAEKHDLLTGVVSHFPHVVAASLVRQVEQYANSHAQINDLAAGGFKDITRIASSSPAMWKDIIKHNKENILQLIDEWAYEMEYVKDLVKSENDQGLYNYFSGAKTYRDALPIKAKGAITSFYDLYVDIIDDIGVISRVTSILADNKLSITNIRVIEAREDIYGVLRISFQSEDDRQSAKESLEELQFTTYIAM</sequence>
<dbReference type="RefSeq" id="WP_061969986.1">
    <property type="nucleotide sequence ID" value="NZ_FMAV01000001.1"/>
</dbReference>
<comment type="pathway">
    <text evidence="1">Amino-acid biosynthesis; L-tyrosine biosynthesis; (4-hydroxyphenyl)pyruvate from prephenate (NAD(+) route): step 1/1.</text>
</comment>
<dbReference type="SUPFAM" id="SSF55021">
    <property type="entry name" value="ACT-like"/>
    <property type="match status" value="1"/>
</dbReference>
<dbReference type="PROSITE" id="PS51671">
    <property type="entry name" value="ACT"/>
    <property type="match status" value="1"/>
</dbReference>
<evidence type="ECO:0000313" key="13">
    <source>
        <dbReference type="EMBL" id="KSU85307.1"/>
    </source>
</evidence>
<evidence type="ECO:0000256" key="6">
    <source>
        <dbReference type="ARBA" id="ARBA00022605"/>
    </source>
</evidence>
<evidence type="ECO:0000256" key="10">
    <source>
        <dbReference type="ARBA" id="ARBA00049260"/>
    </source>
</evidence>
<dbReference type="SUPFAM" id="SSF51735">
    <property type="entry name" value="NAD(P)-binding Rossmann-fold domains"/>
    <property type="match status" value="1"/>
</dbReference>
<dbReference type="SUPFAM" id="SSF48179">
    <property type="entry name" value="6-phosphogluconate dehydrogenase C-terminal domain-like"/>
    <property type="match status" value="1"/>
</dbReference>
<dbReference type="InterPro" id="IPR036291">
    <property type="entry name" value="NAD(P)-bd_dom_sf"/>
</dbReference>